<dbReference type="EMBL" id="DXEV01000059">
    <property type="protein sequence ID" value="HIX56436.1"/>
    <property type="molecule type" value="Genomic_DNA"/>
</dbReference>
<organism evidence="1 2">
    <name type="scientific">Candidatus Anaerobiospirillum pullistercoris</name>
    <dbReference type="NCBI Taxonomy" id="2838452"/>
    <lineage>
        <taxon>Bacteria</taxon>
        <taxon>Pseudomonadati</taxon>
        <taxon>Pseudomonadota</taxon>
        <taxon>Gammaproteobacteria</taxon>
        <taxon>Aeromonadales</taxon>
        <taxon>Succinivibrionaceae</taxon>
        <taxon>Anaerobiospirillum</taxon>
    </lineage>
</organism>
<dbReference type="SUPFAM" id="SSF53756">
    <property type="entry name" value="UDP-Glycosyltransferase/glycogen phosphorylase"/>
    <property type="match status" value="1"/>
</dbReference>
<proteinExistence type="predicted"/>
<sequence length="488" mass="54044">MPQLLWISPFSLHDRALAPARQLLQMVRALKMMQPQLQISVLCPTIFSSTDPHAIDLSVRQEVLQIQGNTIILDHGVQFLYMKTHSSDFGAMATIEQRNFVNELVPLFHSLKPDVVVVHNCDLLSLCALNQAKLCGLSTAFILHDFIPSYFHFADVDLILSTSQVLTQAFVLEGYPPTAEIGSFMPATGPLNQSALANKVKAAQAAREAASASTGALQGMDATRHNINEKLMPIAQRRKIMLVNPSLENGLGLFLYVYAHRAEHPELSSAEFVVLEQEPDQFKKALKQYHTAAQSDAQATASAYADLDLSGLRVQAPYDDVENQLRHELRSCRVLVMPNLSATVTCYEHMQAISYGVKVITTEQPTLQEFLGNMATYIDVDQDVVDNLATPPSEKESQKWLQAVVDALNAPIELEPFKDFFKDYSYEACMLRLSLSLKMLLDRSASNNPQLLRKCVFSLRRAIEQQANSAALQAVAQGLSPQSGAKSE</sequence>
<protein>
    <submittedName>
        <fullName evidence="1">Uncharacterized protein</fullName>
    </submittedName>
</protein>
<accession>A0A9D1WC15</accession>
<reference evidence="1" key="1">
    <citation type="journal article" date="2021" name="PeerJ">
        <title>Extensive microbial diversity within the chicken gut microbiome revealed by metagenomics and culture.</title>
        <authorList>
            <person name="Gilroy R."/>
            <person name="Ravi A."/>
            <person name="Getino M."/>
            <person name="Pursley I."/>
            <person name="Horton D.L."/>
            <person name="Alikhan N.F."/>
            <person name="Baker D."/>
            <person name="Gharbi K."/>
            <person name="Hall N."/>
            <person name="Watson M."/>
            <person name="Adriaenssens E.M."/>
            <person name="Foster-Nyarko E."/>
            <person name="Jarju S."/>
            <person name="Secka A."/>
            <person name="Antonio M."/>
            <person name="Oren A."/>
            <person name="Chaudhuri R.R."/>
            <person name="La Ragione R."/>
            <person name="Hildebrand F."/>
            <person name="Pallen M.J."/>
        </authorList>
    </citation>
    <scope>NUCLEOTIDE SEQUENCE</scope>
    <source>
        <strain evidence="1">USASDec5-558</strain>
    </source>
</reference>
<reference evidence="1" key="2">
    <citation type="submission" date="2021-04" db="EMBL/GenBank/DDBJ databases">
        <authorList>
            <person name="Gilroy R."/>
        </authorList>
    </citation>
    <scope>NUCLEOTIDE SEQUENCE</scope>
    <source>
        <strain evidence="1">USASDec5-558</strain>
    </source>
</reference>
<dbReference type="AlphaFoldDB" id="A0A9D1WC15"/>
<dbReference type="Proteomes" id="UP000886829">
    <property type="component" value="Unassembled WGS sequence"/>
</dbReference>
<name>A0A9D1WC15_9GAMM</name>
<evidence type="ECO:0000313" key="2">
    <source>
        <dbReference type="Proteomes" id="UP000886829"/>
    </source>
</evidence>
<evidence type="ECO:0000313" key="1">
    <source>
        <dbReference type="EMBL" id="HIX56436.1"/>
    </source>
</evidence>
<comment type="caution">
    <text evidence="1">The sequence shown here is derived from an EMBL/GenBank/DDBJ whole genome shotgun (WGS) entry which is preliminary data.</text>
</comment>
<gene>
    <name evidence="1" type="ORF">H9850_03075</name>
</gene>